<feature type="compositionally biased region" description="Basic and acidic residues" evidence="1">
    <location>
        <begin position="502"/>
        <end position="515"/>
    </location>
</feature>
<accession>C3ZUD4</accession>
<protein>
    <submittedName>
        <fullName evidence="2">Uncharacterized protein</fullName>
    </submittedName>
</protein>
<dbReference type="AlphaFoldDB" id="C3ZUD4"/>
<proteinExistence type="predicted"/>
<feature type="region of interest" description="Disordered" evidence="1">
    <location>
        <begin position="244"/>
        <end position="263"/>
    </location>
</feature>
<feature type="region of interest" description="Disordered" evidence="1">
    <location>
        <begin position="336"/>
        <end position="373"/>
    </location>
</feature>
<feature type="region of interest" description="Disordered" evidence="1">
    <location>
        <begin position="474"/>
        <end position="571"/>
    </location>
</feature>
<evidence type="ECO:0000313" key="2">
    <source>
        <dbReference type="EMBL" id="EEN43862.1"/>
    </source>
</evidence>
<evidence type="ECO:0000256" key="1">
    <source>
        <dbReference type="SAM" id="MobiDB-lite"/>
    </source>
</evidence>
<feature type="compositionally biased region" description="Polar residues" evidence="1">
    <location>
        <begin position="523"/>
        <end position="533"/>
    </location>
</feature>
<dbReference type="InParanoid" id="C3ZUD4"/>
<name>C3ZUD4_BRAFL</name>
<dbReference type="EMBL" id="GG666682">
    <property type="protein sequence ID" value="EEN43862.1"/>
    <property type="molecule type" value="Genomic_DNA"/>
</dbReference>
<gene>
    <name evidence="2" type="ORF">BRAFLDRAFT_94106</name>
</gene>
<organism>
    <name type="scientific">Branchiostoma floridae</name>
    <name type="common">Florida lancelet</name>
    <name type="synonym">Amphioxus</name>
    <dbReference type="NCBI Taxonomy" id="7739"/>
    <lineage>
        <taxon>Eukaryota</taxon>
        <taxon>Metazoa</taxon>
        <taxon>Chordata</taxon>
        <taxon>Cephalochordata</taxon>
        <taxon>Leptocardii</taxon>
        <taxon>Amphioxiformes</taxon>
        <taxon>Branchiostomatidae</taxon>
        <taxon>Branchiostoma</taxon>
    </lineage>
</organism>
<reference evidence="2" key="1">
    <citation type="journal article" date="2008" name="Nature">
        <title>The amphioxus genome and the evolution of the chordate karyotype.</title>
        <authorList>
            <consortium name="US DOE Joint Genome Institute (JGI-PGF)"/>
            <person name="Putnam N.H."/>
            <person name="Butts T."/>
            <person name="Ferrier D.E.K."/>
            <person name="Furlong R.F."/>
            <person name="Hellsten U."/>
            <person name="Kawashima T."/>
            <person name="Robinson-Rechavi M."/>
            <person name="Shoguchi E."/>
            <person name="Terry A."/>
            <person name="Yu J.-K."/>
            <person name="Benito-Gutierrez E.L."/>
            <person name="Dubchak I."/>
            <person name="Garcia-Fernandez J."/>
            <person name="Gibson-Brown J.J."/>
            <person name="Grigoriev I.V."/>
            <person name="Horton A.C."/>
            <person name="de Jong P.J."/>
            <person name="Jurka J."/>
            <person name="Kapitonov V.V."/>
            <person name="Kohara Y."/>
            <person name="Kuroki Y."/>
            <person name="Lindquist E."/>
            <person name="Lucas S."/>
            <person name="Osoegawa K."/>
            <person name="Pennacchio L.A."/>
            <person name="Salamov A.A."/>
            <person name="Satou Y."/>
            <person name="Sauka-Spengler T."/>
            <person name="Schmutz J."/>
            <person name="Shin-I T."/>
            <person name="Toyoda A."/>
            <person name="Bronner-Fraser M."/>
            <person name="Fujiyama A."/>
            <person name="Holland L.Z."/>
            <person name="Holland P.W.H."/>
            <person name="Satoh N."/>
            <person name="Rokhsar D.S."/>
        </authorList>
    </citation>
    <scope>NUCLEOTIDE SEQUENCE [LARGE SCALE GENOMIC DNA]</scope>
    <source>
        <strain evidence="2">S238N-H82</strain>
        <tissue evidence="2">Testes</tissue>
    </source>
</reference>
<sequence>MTTVKESPTLRNITTAVSTVSTAYFRTLAISYAVNKCISIYTSQIYTCINNVTFPRLGRQRARSTLEEFLPASTPAGHYRAALLGAPATAPAGVRPRSWSTTGPINIGGVLAGEERLPGITEQGCSGHPPGLRRRVPSVLVGNGPDQHWRSLNRRARLPGITERRARGAGHRPRRTSGLQQARPAHLPLPSYSIGRHSTEHSLYRGERLRQEAEHIESLSFGTIVSETWKVPFVVKGANERKGWGSLREPGPAAKTASRPLSIPAGRTRLDAEGTVTPALLFKTSGSLASGRDRRWLAGGTETAVLPSAQRRPWTAGRPLEVRRLSIVLSCLDGPGTLPPRSKSAGAGDTNRPPTADSSAGAEPVGTAGEGKVTGPSRLFSPWACSPHTHGHCRSIPDSTATGRNPSGSYYRRTIANTWPILNVLRHACNTVRVGTVHSGPMCRYFVCQCGHMDLPDTAASFSRALTARELYHRDRSRLEPETQTARPRLTARPVQSPLAPPEREKSPDHPDFSLRGRVPRTPTVTADPSRTRQPPAETRQAPRKAELVKKRPLSQALGHQRHQPTLEESLPASPPAGHYRAALLGVPATAPAGESPRSRSATGPIKVGGVLSGESACRALPSDLALRAGHCPRRRVSAVLIGNGPDQHWRHT</sequence>